<proteinExistence type="inferred from homology"/>
<comment type="caution">
    <text evidence="9">The sequence shown here is derived from an EMBL/GenBank/DDBJ whole genome shotgun (WGS) entry which is preliminary data.</text>
</comment>
<comment type="subcellular location">
    <subcellularLocation>
        <location evidence="2">Cytoplasm</location>
    </subcellularLocation>
    <subcellularLocation>
        <location evidence="1">Nucleus</location>
    </subcellularLocation>
</comment>
<dbReference type="InterPro" id="IPR027417">
    <property type="entry name" value="P-loop_NTPase"/>
</dbReference>
<evidence type="ECO:0000256" key="5">
    <source>
        <dbReference type="ARBA" id="ARBA00020265"/>
    </source>
</evidence>
<dbReference type="AlphaFoldDB" id="A0A9N9DZR6"/>
<dbReference type="InterPro" id="IPR008728">
    <property type="entry name" value="Elongator_complex_protein_4"/>
</dbReference>
<dbReference type="OrthoDB" id="289162at2759"/>
<evidence type="ECO:0000256" key="8">
    <source>
        <dbReference type="ARBA" id="ARBA00023242"/>
    </source>
</evidence>
<name>A0A9N9DZR6_9GLOM</name>
<evidence type="ECO:0000256" key="3">
    <source>
        <dbReference type="ARBA" id="ARBA00005043"/>
    </source>
</evidence>
<dbReference type="EMBL" id="CAJVPQ010004524">
    <property type="protein sequence ID" value="CAG8653228.1"/>
    <property type="molecule type" value="Genomic_DNA"/>
</dbReference>
<organism evidence="9 10">
    <name type="scientific">Funneliformis caledonium</name>
    <dbReference type="NCBI Taxonomy" id="1117310"/>
    <lineage>
        <taxon>Eukaryota</taxon>
        <taxon>Fungi</taxon>
        <taxon>Fungi incertae sedis</taxon>
        <taxon>Mucoromycota</taxon>
        <taxon>Glomeromycotina</taxon>
        <taxon>Glomeromycetes</taxon>
        <taxon>Glomerales</taxon>
        <taxon>Glomeraceae</taxon>
        <taxon>Funneliformis</taxon>
    </lineage>
</organism>
<accession>A0A9N9DZR6</accession>
<keyword evidence="6" id="KW-0963">Cytoplasm</keyword>
<dbReference type="GO" id="GO:0005737">
    <property type="term" value="C:cytoplasm"/>
    <property type="evidence" value="ECO:0007669"/>
    <property type="project" value="UniProtKB-SubCell"/>
</dbReference>
<keyword evidence="10" id="KW-1185">Reference proteome</keyword>
<dbReference type="GO" id="GO:0033588">
    <property type="term" value="C:elongator holoenzyme complex"/>
    <property type="evidence" value="ECO:0007669"/>
    <property type="project" value="InterPro"/>
</dbReference>
<evidence type="ECO:0000313" key="9">
    <source>
        <dbReference type="EMBL" id="CAG8653228.1"/>
    </source>
</evidence>
<evidence type="ECO:0000256" key="7">
    <source>
        <dbReference type="ARBA" id="ARBA00022694"/>
    </source>
</evidence>
<evidence type="ECO:0000313" key="10">
    <source>
        <dbReference type="Proteomes" id="UP000789570"/>
    </source>
</evidence>
<gene>
    <name evidence="9" type="ORF">FCALED_LOCUS11176</name>
</gene>
<evidence type="ECO:0000256" key="6">
    <source>
        <dbReference type="ARBA" id="ARBA00022490"/>
    </source>
</evidence>
<keyword evidence="7" id="KW-0819">tRNA processing</keyword>
<evidence type="ECO:0000256" key="1">
    <source>
        <dbReference type="ARBA" id="ARBA00004123"/>
    </source>
</evidence>
<comment type="similarity">
    <text evidence="4">Belongs to the ELP4 family.</text>
</comment>
<dbReference type="GO" id="GO:0002098">
    <property type="term" value="P:tRNA wobble uridine modification"/>
    <property type="evidence" value="ECO:0007669"/>
    <property type="project" value="InterPro"/>
</dbReference>
<evidence type="ECO:0000256" key="2">
    <source>
        <dbReference type="ARBA" id="ARBA00004496"/>
    </source>
</evidence>
<dbReference type="GO" id="GO:0008023">
    <property type="term" value="C:transcription elongation factor complex"/>
    <property type="evidence" value="ECO:0007669"/>
    <property type="project" value="TreeGrafter"/>
</dbReference>
<dbReference type="Proteomes" id="UP000789570">
    <property type="component" value="Unassembled WGS sequence"/>
</dbReference>
<dbReference type="Gene3D" id="3.40.50.300">
    <property type="entry name" value="P-loop containing nucleotide triphosphate hydrolases"/>
    <property type="match status" value="1"/>
</dbReference>
<protein>
    <recommendedName>
        <fullName evidence="5">Elongator complex protein 4</fullName>
    </recommendedName>
</protein>
<comment type="pathway">
    <text evidence="3">tRNA modification; 5-methoxycarbonylmethyl-2-thiouridine-tRNA biosynthesis.</text>
</comment>
<sequence>MDNALIILINVNKLSENSYYMLLDRIRSVIEENHLNSLLVLPSNIERNNAIRIGIHSITSPLWQLRSSHDIFAFLHALRDLLRFSFNAVIITILAYLYLSSSSNCVRSLEELNICVMQLSKLNHLQLGSPATNNAIYSTIYYGLFHLHKLPTLNSLIPSSTKLSVLSSDSSINEQCISSEMNKSVKKKEEDDKSKLAIGSRCVTILGRKVDLYDF</sequence>
<dbReference type="PANTHER" id="PTHR12896">
    <property type="entry name" value="PAX6 NEIGHBOR PROTEIN PAXNEB"/>
    <property type="match status" value="1"/>
</dbReference>
<dbReference type="Pfam" id="PF05625">
    <property type="entry name" value="PAXNEB"/>
    <property type="match status" value="1"/>
</dbReference>
<keyword evidence="8" id="KW-0539">Nucleus</keyword>
<dbReference type="PANTHER" id="PTHR12896:SF1">
    <property type="entry name" value="ELONGATOR COMPLEX PROTEIN 4"/>
    <property type="match status" value="1"/>
</dbReference>
<evidence type="ECO:0000256" key="4">
    <source>
        <dbReference type="ARBA" id="ARBA00007573"/>
    </source>
</evidence>
<reference evidence="9" key="1">
    <citation type="submission" date="2021-06" db="EMBL/GenBank/DDBJ databases">
        <authorList>
            <person name="Kallberg Y."/>
            <person name="Tangrot J."/>
            <person name="Rosling A."/>
        </authorList>
    </citation>
    <scope>NUCLEOTIDE SEQUENCE</scope>
    <source>
        <strain evidence="9">UK204</strain>
    </source>
</reference>